<dbReference type="OMA" id="CNKFYDV"/>
<dbReference type="SMART" id="SM00257">
    <property type="entry name" value="LysM"/>
    <property type="match status" value="5"/>
</dbReference>
<dbReference type="AlphaFoldDB" id="A0A179F1W3"/>
<feature type="domain" description="LysM" evidence="5">
    <location>
        <begin position="590"/>
        <end position="636"/>
    </location>
</feature>
<evidence type="ECO:0000313" key="6">
    <source>
        <dbReference type="EMBL" id="OAQ59079.1"/>
    </source>
</evidence>
<evidence type="ECO:0000259" key="5">
    <source>
        <dbReference type="PROSITE" id="PS51782"/>
    </source>
</evidence>
<keyword evidence="3" id="KW-0843">Virulence</keyword>
<dbReference type="STRING" id="33203.A0A179F1W3"/>
<feature type="domain" description="LysM" evidence="5">
    <location>
        <begin position="669"/>
        <end position="715"/>
    </location>
</feature>
<sequence length="717" mass="76947">MYVALGPFPRRPMKGPRFDNFLQHTPHACHVLVWKTLGDIALYSRPLTGLISIFSLCKAGATAMMKSFLIALLALRWPTVSKRDVAGPASNIAPVCRQYNVLSNDTCLAICSKSKVTYAQLLSWNPSLNPQCSYVYGSQWLDRANDVQSNLNALDGGHLCISNPVANGSYIISSNTLVPSPTLAGTASTCAQYYKILAGDTCAAVTLEFDITLKDFLFLNTDLRTNCTNLQKDVYYCVKPVGYISTYPGYGAPATKPFIQTPATAIPYAGKPFENLTSSAEVIPLANKTLQNLTDNLAADCWNLAFAYGVTPEELILWNPSLGKVNKTTTSATASALAVQVASINPFATSTTTADYNYPCTVAANSSYCVALVSPTAGEFSCLRPEHFLVTDILFSIVPTGSTVPPSPRAAGEAADCKSWVAARKFSSCEWFCNLYHLTHEEFYALNPSVGKECAKLILGTYYCVSNPQYPPEDDEDDTTISVTATSTGSNVVTPSPIQTGISSSCTRFYKVQQGDSCYDIANSNNVPLSSFYAWNPAVRADCTGLQADVYVCIGASTGTVSPTFTSTVPKGGITTPTPTQDGMTSHCDGFYKVQPGDGCWKIANDAKIELSQFYSWNPAVGSGCSALQPGYYVCISAQSSQTTTPTTPATAAATPTPIQEGMVKGCKIFYKVQTGDGCYDIAHDKGITVENFYLWNPAVRTDCSGLQANVFVCVGT</sequence>
<dbReference type="PROSITE" id="PS51782">
    <property type="entry name" value="LYSM"/>
    <property type="match status" value="5"/>
</dbReference>
<evidence type="ECO:0000256" key="1">
    <source>
        <dbReference type="ARBA" id="ARBA00022669"/>
    </source>
</evidence>
<dbReference type="SUPFAM" id="SSF54106">
    <property type="entry name" value="LysM domain"/>
    <property type="match status" value="4"/>
</dbReference>
<protein>
    <submittedName>
        <fullName evidence="6">LysM domain-containing protein</fullName>
    </submittedName>
</protein>
<dbReference type="InterPro" id="IPR018392">
    <property type="entry name" value="LysM"/>
</dbReference>
<comment type="caution">
    <text evidence="6">The sequence shown here is derived from an EMBL/GenBank/DDBJ whole genome shotgun (WGS) entry which is preliminary data.</text>
</comment>
<feature type="domain" description="LysM" evidence="5">
    <location>
        <begin position="508"/>
        <end position="554"/>
    </location>
</feature>
<dbReference type="CDD" id="cd00118">
    <property type="entry name" value="LysM"/>
    <property type="match status" value="4"/>
</dbReference>
<dbReference type="PANTHER" id="PTHR34997">
    <property type="entry name" value="AM15"/>
    <property type="match status" value="1"/>
</dbReference>
<evidence type="ECO:0000256" key="2">
    <source>
        <dbReference type="ARBA" id="ARBA00022729"/>
    </source>
</evidence>
<dbReference type="Pfam" id="PF01476">
    <property type="entry name" value="LysM"/>
    <property type="match status" value="4"/>
</dbReference>
<dbReference type="GO" id="GO:0008061">
    <property type="term" value="F:chitin binding"/>
    <property type="evidence" value="ECO:0007669"/>
    <property type="project" value="UniProtKB-KW"/>
</dbReference>
<evidence type="ECO:0000313" key="7">
    <source>
        <dbReference type="Proteomes" id="UP000078340"/>
    </source>
</evidence>
<gene>
    <name evidence="6" type="ORF">VFPFJ_11616</name>
</gene>
<evidence type="ECO:0000256" key="4">
    <source>
        <dbReference type="ARBA" id="ARBA00044955"/>
    </source>
</evidence>
<dbReference type="Proteomes" id="UP000078340">
    <property type="component" value="Unassembled WGS sequence"/>
</dbReference>
<dbReference type="PANTHER" id="PTHR34997:SF2">
    <property type="entry name" value="LYSM DOMAIN-CONTAINING PROTEIN-RELATED"/>
    <property type="match status" value="1"/>
</dbReference>
<dbReference type="Gene3D" id="3.10.350.10">
    <property type="entry name" value="LysM domain"/>
    <property type="match status" value="6"/>
</dbReference>
<reference evidence="6 7" key="1">
    <citation type="submission" date="2016-02" db="EMBL/GenBank/DDBJ databases">
        <title>Biosynthesis of antibiotic leucinostatins and their inhibition on Phytophthora in bio-control Purpureocillium lilacinum.</title>
        <authorList>
            <person name="Wang G."/>
            <person name="Liu Z."/>
            <person name="Lin R."/>
            <person name="Li E."/>
            <person name="Mao Z."/>
            <person name="Ling J."/>
            <person name="Yin W."/>
            <person name="Xie B."/>
        </authorList>
    </citation>
    <scope>NUCLEOTIDE SEQUENCE [LARGE SCALE GENOMIC DNA]</scope>
    <source>
        <strain evidence="6">PLFJ-1</strain>
    </source>
</reference>
<feature type="domain" description="LysM" evidence="5">
    <location>
        <begin position="97"/>
        <end position="143"/>
    </location>
</feature>
<dbReference type="InterPro" id="IPR052210">
    <property type="entry name" value="LysM1-like"/>
</dbReference>
<dbReference type="EMBL" id="LSBI01000054">
    <property type="protein sequence ID" value="OAQ59079.1"/>
    <property type="molecule type" value="Genomic_DNA"/>
</dbReference>
<name>A0A179F1W3_PURLI</name>
<comment type="similarity">
    <text evidence="4">Belongs to the secreted LysM effector family.</text>
</comment>
<accession>A0A179F1W3</accession>
<organism evidence="6 7">
    <name type="scientific">Purpureocillium lilacinum</name>
    <name type="common">Paecilomyces lilacinus</name>
    <dbReference type="NCBI Taxonomy" id="33203"/>
    <lineage>
        <taxon>Eukaryota</taxon>
        <taxon>Fungi</taxon>
        <taxon>Dikarya</taxon>
        <taxon>Ascomycota</taxon>
        <taxon>Pezizomycotina</taxon>
        <taxon>Sordariomycetes</taxon>
        <taxon>Hypocreomycetidae</taxon>
        <taxon>Hypocreales</taxon>
        <taxon>Ophiocordycipitaceae</taxon>
        <taxon>Purpureocillium</taxon>
    </lineage>
</organism>
<proteinExistence type="inferred from homology"/>
<keyword evidence="2" id="KW-0732">Signal</keyword>
<feature type="domain" description="LysM" evidence="5">
    <location>
        <begin position="192"/>
        <end position="238"/>
    </location>
</feature>
<evidence type="ECO:0000256" key="3">
    <source>
        <dbReference type="ARBA" id="ARBA00023026"/>
    </source>
</evidence>
<keyword evidence="1" id="KW-0147">Chitin-binding</keyword>
<dbReference type="InterPro" id="IPR036779">
    <property type="entry name" value="LysM_dom_sf"/>
</dbReference>